<gene>
    <name evidence="1" type="ORF">PIIN_04118</name>
</gene>
<dbReference type="OrthoDB" id="3169344at2759"/>
<evidence type="ECO:0000313" key="1">
    <source>
        <dbReference type="EMBL" id="CCA70179.1"/>
    </source>
</evidence>
<organism evidence="1 2">
    <name type="scientific">Serendipita indica (strain DSM 11827)</name>
    <name type="common">Root endophyte fungus</name>
    <name type="synonym">Piriformospora indica</name>
    <dbReference type="NCBI Taxonomy" id="1109443"/>
    <lineage>
        <taxon>Eukaryota</taxon>
        <taxon>Fungi</taxon>
        <taxon>Dikarya</taxon>
        <taxon>Basidiomycota</taxon>
        <taxon>Agaricomycotina</taxon>
        <taxon>Agaricomycetes</taxon>
        <taxon>Sebacinales</taxon>
        <taxon>Serendipitaceae</taxon>
        <taxon>Serendipita</taxon>
    </lineage>
</organism>
<accession>G4TFS8</accession>
<dbReference type="HOGENOM" id="CLU_100684_0_0_1"/>
<comment type="caution">
    <text evidence="1">The sequence shown here is derived from an EMBL/GenBank/DDBJ whole genome shotgun (WGS) entry which is preliminary data.</text>
</comment>
<proteinExistence type="predicted"/>
<dbReference type="EMBL" id="CAFZ01000074">
    <property type="protein sequence ID" value="CCA70179.1"/>
    <property type="molecule type" value="Genomic_DNA"/>
</dbReference>
<protein>
    <submittedName>
        <fullName evidence="1">Uncharacterized protein</fullName>
    </submittedName>
</protein>
<name>G4TFS8_SERID</name>
<reference evidence="1 2" key="1">
    <citation type="journal article" date="2011" name="PLoS Pathog.">
        <title>Endophytic Life Strategies Decoded by Genome and Transcriptome Analyses of the Mutualistic Root Symbiont Piriformospora indica.</title>
        <authorList>
            <person name="Zuccaro A."/>
            <person name="Lahrmann U."/>
            <person name="Guldener U."/>
            <person name="Langen G."/>
            <person name="Pfiffi S."/>
            <person name="Biedenkopf D."/>
            <person name="Wong P."/>
            <person name="Samans B."/>
            <person name="Grimm C."/>
            <person name="Basiewicz M."/>
            <person name="Murat C."/>
            <person name="Martin F."/>
            <person name="Kogel K.H."/>
        </authorList>
    </citation>
    <scope>NUCLEOTIDE SEQUENCE [LARGE SCALE GENOMIC DNA]</scope>
    <source>
        <strain evidence="1 2">DSM 11827</strain>
    </source>
</reference>
<dbReference type="AlphaFoldDB" id="G4TFS8"/>
<keyword evidence="2" id="KW-1185">Reference proteome</keyword>
<dbReference type="Proteomes" id="UP000007148">
    <property type="component" value="Unassembled WGS sequence"/>
</dbReference>
<sequence length="195" mass="22662">MSSLDPIPDDHRPLKLANLLFLTLCSAPDQSHLLTAPKLQRLTYYFWGLREFYTRPIDFHGEQWPELLHLDLLLYHELRVNFHGRFMLCKLTLRYPAGVASICYQMALHPGLFPVLQELYLMSPPEWDILCIMLEKRLVARTKGVKGLTRLYVGYVAPDIRHLIQTILNGQISERGSNYELSFLRISESLCDNTM</sequence>
<evidence type="ECO:0000313" key="2">
    <source>
        <dbReference type="Proteomes" id="UP000007148"/>
    </source>
</evidence>
<dbReference type="InParanoid" id="G4TFS8"/>